<dbReference type="InterPro" id="IPR037092">
    <property type="entry name" value="FlavoCytC_S_DH_flav-bd_sf"/>
</dbReference>
<evidence type="ECO:0000313" key="6">
    <source>
        <dbReference type="EMBL" id="TCJ17129.1"/>
    </source>
</evidence>
<keyword evidence="7" id="KW-1185">Reference proteome</keyword>
<dbReference type="RefSeq" id="WP_131445012.1">
    <property type="nucleotide sequence ID" value="NZ_SJZB01000014.1"/>
</dbReference>
<feature type="domain" description="FAD/NAD(P)-binding" evidence="3">
    <location>
        <begin position="33"/>
        <end position="147"/>
    </location>
</feature>
<protein>
    <submittedName>
        <fullName evidence="6">Cytochrome C</fullName>
    </submittedName>
</protein>
<dbReference type="InterPro" id="IPR036188">
    <property type="entry name" value="FAD/NAD-bd_sf"/>
</dbReference>
<dbReference type="AlphaFoldDB" id="A0A4R1BIN1"/>
<feature type="domain" description="Sulfide dehydrogenase [flavocytochrome c] flavoprotein chain central" evidence="5">
    <location>
        <begin position="163"/>
        <end position="288"/>
    </location>
</feature>
<dbReference type="GO" id="GO:0050660">
    <property type="term" value="F:flavin adenine dinucleotide binding"/>
    <property type="evidence" value="ECO:0007669"/>
    <property type="project" value="InterPro"/>
</dbReference>
<dbReference type="InterPro" id="IPR016156">
    <property type="entry name" value="FAD/NAD-linked_Rdtase_dimer_sf"/>
</dbReference>
<dbReference type="PROSITE" id="PS51318">
    <property type="entry name" value="TAT"/>
    <property type="match status" value="1"/>
</dbReference>
<dbReference type="OrthoDB" id="9802771at2"/>
<feature type="domain" description="Flavocytochrome c sulphide dehydrogenase flavin-binding" evidence="4">
    <location>
        <begin position="375"/>
        <end position="450"/>
    </location>
</feature>
<dbReference type="InterPro" id="IPR023753">
    <property type="entry name" value="FAD/NAD-binding_dom"/>
</dbReference>
<dbReference type="Proteomes" id="UP000295443">
    <property type="component" value="Unassembled WGS sequence"/>
</dbReference>
<dbReference type="EMBL" id="SJZB01000014">
    <property type="protein sequence ID" value="TCJ17129.1"/>
    <property type="molecule type" value="Genomic_DNA"/>
</dbReference>
<dbReference type="FunFam" id="3.50.50.60:FF:000234">
    <property type="entry name" value="Flavocytochrome C sulfide dehydrogenase"/>
    <property type="match status" value="1"/>
</dbReference>
<dbReference type="Pfam" id="PF07992">
    <property type="entry name" value="Pyr_redox_2"/>
    <property type="match status" value="1"/>
</dbReference>
<dbReference type="SUPFAM" id="SSF51905">
    <property type="entry name" value="FAD/NAD(P)-binding domain"/>
    <property type="match status" value="2"/>
</dbReference>
<dbReference type="Gene3D" id="3.50.50.60">
    <property type="entry name" value="FAD/NAD(P)-binding domain"/>
    <property type="match status" value="2"/>
</dbReference>
<reference evidence="6 7" key="1">
    <citation type="submission" date="2019-03" db="EMBL/GenBank/DDBJ databases">
        <title>Genome sequence of Thiobacillaceae bacterium LSR1, a sulfur-oxidizing bacterium isolated from freshwater sediment.</title>
        <authorList>
            <person name="Li S."/>
        </authorList>
    </citation>
    <scope>NUCLEOTIDE SEQUENCE [LARGE SCALE GENOMIC DNA]</scope>
    <source>
        <strain evidence="6 7">LSR1</strain>
    </source>
</reference>
<evidence type="ECO:0000256" key="2">
    <source>
        <dbReference type="ARBA" id="ARBA00022827"/>
    </source>
</evidence>
<organism evidence="6 7">
    <name type="scientific">Parasulfuritortus cantonensis</name>
    <dbReference type="NCBI Taxonomy" id="2528202"/>
    <lineage>
        <taxon>Bacteria</taxon>
        <taxon>Pseudomonadati</taxon>
        <taxon>Pseudomonadota</taxon>
        <taxon>Betaproteobacteria</taxon>
        <taxon>Nitrosomonadales</taxon>
        <taxon>Thiobacillaceae</taxon>
        <taxon>Parasulfuritortus</taxon>
    </lineage>
</organism>
<evidence type="ECO:0000259" key="3">
    <source>
        <dbReference type="Pfam" id="PF07992"/>
    </source>
</evidence>
<evidence type="ECO:0000256" key="1">
    <source>
        <dbReference type="ARBA" id="ARBA00022630"/>
    </source>
</evidence>
<dbReference type="Pfam" id="PF21706">
    <property type="entry name" value="FCSD_central"/>
    <property type="match status" value="1"/>
</dbReference>
<dbReference type="PANTHER" id="PTHR43755">
    <property type="match status" value="1"/>
</dbReference>
<evidence type="ECO:0000259" key="5">
    <source>
        <dbReference type="Pfam" id="PF21706"/>
    </source>
</evidence>
<dbReference type="GO" id="GO:0016491">
    <property type="term" value="F:oxidoreductase activity"/>
    <property type="evidence" value="ECO:0007669"/>
    <property type="project" value="InterPro"/>
</dbReference>
<dbReference type="InterPro" id="IPR052541">
    <property type="entry name" value="SQRD"/>
</dbReference>
<dbReference type="Pfam" id="PF09242">
    <property type="entry name" value="FCSD-flav_bind"/>
    <property type="match status" value="1"/>
</dbReference>
<gene>
    <name evidence="6" type="ORF">EZJ19_04045</name>
</gene>
<dbReference type="SUPFAM" id="SSF55424">
    <property type="entry name" value="FAD/NAD-linked reductases, dimerisation (C-terminal) domain"/>
    <property type="match status" value="1"/>
</dbReference>
<name>A0A4R1BIN1_9PROT</name>
<accession>A0A4R1BIN1</accession>
<evidence type="ECO:0000313" key="7">
    <source>
        <dbReference type="Proteomes" id="UP000295443"/>
    </source>
</evidence>
<keyword evidence="1" id="KW-0285">Flavoprotein</keyword>
<evidence type="ECO:0000259" key="4">
    <source>
        <dbReference type="Pfam" id="PF09242"/>
    </source>
</evidence>
<dbReference type="PANTHER" id="PTHR43755:SF1">
    <property type="entry name" value="FAD-DEPENDENT PYRIDINE NUCLEOTIDE-DISULPHIDE OXIDOREDUCTASE"/>
    <property type="match status" value="1"/>
</dbReference>
<proteinExistence type="predicted"/>
<dbReference type="Gene3D" id="3.90.760.10">
    <property type="entry name" value="Flavocytochrome c sulphide dehydrogenase, flavin-binding domain"/>
    <property type="match status" value="1"/>
</dbReference>
<comment type="caution">
    <text evidence="6">The sequence shown here is derived from an EMBL/GenBank/DDBJ whole genome shotgun (WGS) entry which is preliminary data.</text>
</comment>
<keyword evidence="2" id="KW-0274">FAD</keyword>
<dbReference type="InterPro" id="IPR006311">
    <property type="entry name" value="TAT_signal"/>
</dbReference>
<dbReference type="InterPro" id="IPR015323">
    <property type="entry name" value="FlavoCytC_S_DH_flav-bd"/>
</dbReference>
<dbReference type="InterPro" id="IPR049386">
    <property type="entry name" value="FCSD_central"/>
</dbReference>
<sequence>MSQINRREFIRVLAAGGAASAFPAVARAAAKARVVVIGGGYGGATAAKYLKLLDPAIEVTLIEPNKSYTSCPLSNEVIAGYRDIKTLQVGYDGLRKHGVEVVQDLVTGIDRAARTVTTQGGRKLGYDAMVMSPGVEFHFEGIEGYSEALVDRFPHAWKAGPQTLLLKKQLEAMPDGGKFVIVVPPGPFRCPPGPYERASLVASYLKHHGKTKSKIIIMDANDSHSKKGLFQQAWKKLYGFEKEGLGTHGMIEWVKGAEGGKVVKLDAKTKTVSSDFVDIKADVLNIIPPHKAGKIAVASDLAKADGWCKVVPMTMASAEDEAIYTIGDSCVAGEMALYGNPDANFDMPKSAHIAMTQAKVAAAAIVAKVNGLPAPQPYYANTCYSIVDEGYGFSVAHLYRVENGTFKYIKEGSGISPVKMPDNSEVPALYRKLEAEYADGWLRNVMADAFG</sequence>